<keyword evidence="1" id="KW-0808">Transferase</keyword>
<keyword evidence="3" id="KW-0540">Nuclease</keyword>
<dbReference type="Proteomes" id="UP000694409">
    <property type="component" value="Unassembled WGS sequence"/>
</dbReference>
<sequence length="77" mass="8442">MKFGLGILVQEHGGTRRPVAYFSELFDLVARGWPHCLQNCAATALMVAEAQKLTRGGYLIVKVSHQIKALLTETASK</sequence>
<dbReference type="Ensembl" id="ENSSCAT00000012376.1">
    <property type="protein sequence ID" value="ENSSCAP00000010950.1"/>
    <property type="gene ID" value="ENSSCAG00000008250.1"/>
</dbReference>
<dbReference type="GO" id="GO:0016787">
    <property type="term" value="F:hydrolase activity"/>
    <property type="evidence" value="ECO:0007669"/>
    <property type="project" value="UniProtKB-KW"/>
</dbReference>
<evidence type="ECO:0000313" key="9">
    <source>
        <dbReference type="Proteomes" id="UP000694409"/>
    </source>
</evidence>
<keyword evidence="4" id="KW-0255">Endonuclease</keyword>
<accession>A0A8C9MYD8</accession>
<dbReference type="GO" id="GO:0004519">
    <property type="term" value="F:endonuclease activity"/>
    <property type="evidence" value="ECO:0007669"/>
    <property type="project" value="UniProtKB-KW"/>
</dbReference>
<evidence type="ECO:0000256" key="5">
    <source>
        <dbReference type="ARBA" id="ARBA00022801"/>
    </source>
</evidence>
<evidence type="ECO:0000256" key="3">
    <source>
        <dbReference type="ARBA" id="ARBA00022722"/>
    </source>
</evidence>
<keyword evidence="6" id="KW-0695">RNA-directed DNA polymerase</keyword>
<dbReference type="SUPFAM" id="SSF56672">
    <property type="entry name" value="DNA/RNA polymerases"/>
    <property type="match status" value="1"/>
</dbReference>
<dbReference type="Gene3D" id="3.10.20.370">
    <property type="match status" value="1"/>
</dbReference>
<dbReference type="OMA" id="SHITSCC"/>
<dbReference type="InterPro" id="IPR041373">
    <property type="entry name" value="RT_RNaseH"/>
</dbReference>
<reference evidence="8" key="1">
    <citation type="submission" date="2025-08" db="UniProtKB">
        <authorList>
            <consortium name="Ensembl"/>
        </authorList>
    </citation>
    <scope>IDENTIFICATION</scope>
</reference>
<keyword evidence="9" id="KW-1185">Reference proteome</keyword>
<feature type="domain" description="Reverse transcriptase RNase H-like" evidence="7">
    <location>
        <begin position="6"/>
        <end position="72"/>
    </location>
</feature>
<dbReference type="GeneTree" id="ENSGT00990000204207"/>
<organism evidence="8 9">
    <name type="scientific">Serinus canaria</name>
    <name type="common">Island canary</name>
    <name type="synonym">Fringilla canaria</name>
    <dbReference type="NCBI Taxonomy" id="9135"/>
    <lineage>
        <taxon>Eukaryota</taxon>
        <taxon>Metazoa</taxon>
        <taxon>Chordata</taxon>
        <taxon>Craniata</taxon>
        <taxon>Vertebrata</taxon>
        <taxon>Euteleostomi</taxon>
        <taxon>Archelosauria</taxon>
        <taxon>Archosauria</taxon>
        <taxon>Dinosauria</taxon>
        <taxon>Saurischia</taxon>
        <taxon>Theropoda</taxon>
        <taxon>Coelurosauria</taxon>
        <taxon>Aves</taxon>
        <taxon>Neognathae</taxon>
        <taxon>Neoaves</taxon>
        <taxon>Telluraves</taxon>
        <taxon>Australaves</taxon>
        <taxon>Passeriformes</taxon>
        <taxon>Passeroidea</taxon>
        <taxon>Fringillidae</taxon>
        <taxon>Carduelinae</taxon>
        <taxon>Serinus</taxon>
    </lineage>
</organism>
<name>A0A8C9MYD8_SERCA</name>
<keyword evidence="5" id="KW-0378">Hydrolase</keyword>
<evidence type="ECO:0000256" key="1">
    <source>
        <dbReference type="ARBA" id="ARBA00022679"/>
    </source>
</evidence>
<dbReference type="Pfam" id="PF17917">
    <property type="entry name" value="RT_RNaseH"/>
    <property type="match status" value="1"/>
</dbReference>
<dbReference type="GO" id="GO:0003964">
    <property type="term" value="F:RNA-directed DNA polymerase activity"/>
    <property type="evidence" value="ECO:0007669"/>
    <property type="project" value="UniProtKB-KW"/>
</dbReference>
<evidence type="ECO:0000313" key="8">
    <source>
        <dbReference type="Ensembl" id="ENSSCAP00000010950.1"/>
    </source>
</evidence>
<evidence type="ECO:0000256" key="6">
    <source>
        <dbReference type="ARBA" id="ARBA00022918"/>
    </source>
</evidence>
<protein>
    <recommendedName>
        <fullName evidence="7">Reverse transcriptase RNase H-like domain-containing protein</fullName>
    </recommendedName>
</protein>
<dbReference type="AlphaFoldDB" id="A0A8C9MYD8"/>
<evidence type="ECO:0000256" key="2">
    <source>
        <dbReference type="ARBA" id="ARBA00022695"/>
    </source>
</evidence>
<evidence type="ECO:0000259" key="7">
    <source>
        <dbReference type="Pfam" id="PF17917"/>
    </source>
</evidence>
<keyword evidence="2" id="KW-0548">Nucleotidyltransferase</keyword>
<proteinExistence type="predicted"/>
<dbReference type="InterPro" id="IPR043502">
    <property type="entry name" value="DNA/RNA_pol_sf"/>
</dbReference>
<evidence type="ECO:0000256" key="4">
    <source>
        <dbReference type="ARBA" id="ARBA00022759"/>
    </source>
</evidence>
<reference evidence="8" key="2">
    <citation type="submission" date="2025-09" db="UniProtKB">
        <authorList>
            <consortium name="Ensembl"/>
        </authorList>
    </citation>
    <scope>IDENTIFICATION</scope>
</reference>